<protein>
    <submittedName>
        <fullName evidence="2">Uncharacterized protein</fullName>
    </submittedName>
</protein>
<reference evidence="2" key="1">
    <citation type="journal article" date="2020" name="bioRxiv">
        <title>Chromosome-level reference genome of the European wasp spider Argiope bruennichi: a resource for studies on range expansion and evolutionary adaptation.</title>
        <authorList>
            <person name="Sheffer M.M."/>
            <person name="Hoppe A."/>
            <person name="Krehenwinkel H."/>
            <person name="Uhl G."/>
            <person name="Kuss A.W."/>
            <person name="Jensen L."/>
            <person name="Jensen C."/>
            <person name="Gillespie R.G."/>
            <person name="Hoff K.J."/>
            <person name="Prost S."/>
        </authorList>
    </citation>
    <scope>NUCLEOTIDE SEQUENCE</scope>
</reference>
<evidence type="ECO:0000313" key="3">
    <source>
        <dbReference type="Proteomes" id="UP000807504"/>
    </source>
</evidence>
<dbReference type="Proteomes" id="UP000807504">
    <property type="component" value="Unassembled WGS sequence"/>
</dbReference>
<organism evidence="2 3">
    <name type="scientific">Argiope bruennichi</name>
    <name type="common">Wasp spider</name>
    <name type="synonym">Aranea bruennichi</name>
    <dbReference type="NCBI Taxonomy" id="94029"/>
    <lineage>
        <taxon>Eukaryota</taxon>
        <taxon>Metazoa</taxon>
        <taxon>Ecdysozoa</taxon>
        <taxon>Arthropoda</taxon>
        <taxon>Chelicerata</taxon>
        <taxon>Arachnida</taxon>
        <taxon>Araneae</taxon>
        <taxon>Araneomorphae</taxon>
        <taxon>Entelegynae</taxon>
        <taxon>Araneoidea</taxon>
        <taxon>Araneidae</taxon>
        <taxon>Argiope</taxon>
    </lineage>
</organism>
<sequence>MPEKIKSLKELRSTREIHNEDLGKMFESAVHLLEDLKPDLLKLSSSLSRKRRVEKSNFFPLDRLPNCKDETNTRCHRTRHMKKKKHPHNAEKIKKYNLSKRKEKRRAVAVKAKAAHPRATALHRKRDNSTEKGYDYEDMIFTPKTYEDITATQPGLFDSIINFFARKQTTRNPMSTIEGFELSSEFQTSEPTERKGKMMEHDRKHLQAVQTPRVFHSNRKKVHRPGNRNRILQSEKGNQILYAAYTPQILESNRNQILQPQNRNKILQLENRKQIQRPENRNQLFQPEDRIQTPQMFQSNRNQILQPENRNQVFQPENRNQVLQPDNRNQIVQPENRNQVFQPENRNQVFQPENRNNCAT</sequence>
<comment type="caution">
    <text evidence="2">The sequence shown here is derived from an EMBL/GenBank/DDBJ whole genome shotgun (WGS) entry which is preliminary data.</text>
</comment>
<feature type="region of interest" description="Disordered" evidence="1">
    <location>
        <begin position="335"/>
        <end position="360"/>
    </location>
</feature>
<accession>A0A8T0FXN1</accession>
<keyword evidence="3" id="KW-1185">Reference proteome</keyword>
<evidence type="ECO:0000256" key="1">
    <source>
        <dbReference type="SAM" id="MobiDB-lite"/>
    </source>
</evidence>
<proteinExistence type="predicted"/>
<dbReference type="AlphaFoldDB" id="A0A8T0FXN1"/>
<reference evidence="2" key="2">
    <citation type="submission" date="2020-06" db="EMBL/GenBank/DDBJ databases">
        <authorList>
            <person name="Sheffer M."/>
        </authorList>
    </citation>
    <scope>NUCLEOTIDE SEQUENCE</scope>
</reference>
<name>A0A8T0FXN1_ARGBR</name>
<gene>
    <name evidence="2" type="ORF">HNY73_000305</name>
</gene>
<evidence type="ECO:0000313" key="2">
    <source>
        <dbReference type="EMBL" id="KAF8795854.1"/>
    </source>
</evidence>
<dbReference type="EMBL" id="JABXBU010000001">
    <property type="protein sequence ID" value="KAF8795854.1"/>
    <property type="molecule type" value="Genomic_DNA"/>
</dbReference>